<comment type="caution">
    <text evidence="4">The sequence shown here is derived from an EMBL/GenBank/DDBJ whole genome shotgun (WGS) entry which is preliminary data.</text>
</comment>
<evidence type="ECO:0000256" key="1">
    <source>
        <dbReference type="ARBA" id="ARBA00022729"/>
    </source>
</evidence>
<feature type="signal peptide" evidence="2">
    <location>
        <begin position="1"/>
        <end position="20"/>
    </location>
</feature>
<dbReference type="AlphaFoldDB" id="A0A327QSC1"/>
<dbReference type="SUPFAM" id="SSF56925">
    <property type="entry name" value="OMPA-like"/>
    <property type="match status" value="1"/>
</dbReference>
<evidence type="ECO:0000259" key="3">
    <source>
        <dbReference type="Pfam" id="PF13505"/>
    </source>
</evidence>
<feature type="chain" id="PRO_5016348357" evidence="2">
    <location>
        <begin position="21"/>
        <end position="214"/>
    </location>
</feature>
<dbReference type="OrthoDB" id="1094316at2"/>
<sequence>MKKTFLIAAVALFSWGAASAQEYTSNLNPRTSGLNNMFGLSWEIAIPTNNDFLDKTSLRGGKVEYRHFLPGKPISFGASLGWQSYEQYIPTQTITYDNGNKAITTDMDRVIYTVPIAAIGHYYFNYGKTAMPYLGVGVGAQYSEQTIYYNIFETNENTWGFLVRPEIGVLIRPGQANWGILAGASYSFATNKNSLFDQSNLKNVSFNIGLFLTN</sequence>
<keyword evidence="5" id="KW-1185">Reference proteome</keyword>
<evidence type="ECO:0000313" key="5">
    <source>
        <dbReference type="Proteomes" id="UP000249547"/>
    </source>
</evidence>
<protein>
    <submittedName>
        <fullName evidence="4">Outer membrane protein with beta-barrel domain</fullName>
    </submittedName>
</protein>
<accession>A0A327QSC1</accession>
<keyword evidence="1 2" id="KW-0732">Signal</keyword>
<evidence type="ECO:0000313" key="4">
    <source>
        <dbReference type="EMBL" id="RAJ06592.1"/>
    </source>
</evidence>
<organism evidence="4 5">
    <name type="scientific">Chitinophaga skermanii</name>
    <dbReference type="NCBI Taxonomy" id="331697"/>
    <lineage>
        <taxon>Bacteria</taxon>
        <taxon>Pseudomonadati</taxon>
        <taxon>Bacteroidota</taxon>
        <taxon>Chitinophagia</taxon>
        <taxon>Chitinophagales</taxon>
        <taxon>Chitinophagaceae</taxon>
        <taxon>Chitinophaga</taxon>
    </lineage>
</organism>
<dbReference type="InterPro" id="IPR011250">
    <property type="entry name" value="OMP/PagP_B-barrel"/>
</dbReference>
<dbReference type="InterPro" id="IPR027385">
    <property type="entry name" value="Beta-barrel_OMP"/>
</dbReference>
<evidence type="ECO:0000256" key="2">
    <source>
        <dbReference type="SAM" id="SignalP"/>
    </source>
</evidence>
<name>A0A327QSC1_9BACT</name>
<gene>
    <name evidence="4" type="ORF">LX64_01719</name>
</gene>
<feature type="domain" description="Outer membrane protein beta-barrel" evidence="3">
    <location>
        <begin position="9"/>
        <end position="210"/>
    </location>
</feature>
<dbReference type="RefSeq" id="WP_111597201.1">
    <property type="nucleotide sequence ID" value="NZ_QLLL01000003.1"/>
</dbReference>
<proteinExistence type="predicted"/>
<reference evidence="4 5" key="1">
    <citation type="submission" date="2018-06" db="EMBL/GenBank/DDBJ databases">
        <title>Genomic Encyclopedia of Archaeal and Bacterial Type Strains, Phase II (KMG-II): from individual species to whole genera.</title>
        <authorList>
            <person name="Goeker M."/>
        </authorList>
    </citation>
    <scope>NUCLEOTIDE SEQUENCE [LARGE SCALE GENOMIC DNA]</scope>
    <source>
        <strain evidence="4 5">DSM 23857</strain>
    </source>
</reference>
<dbReference type="EMBL" id="QLLL01000003">
    <property type="protein sequence ID" value="RAJ06592.1"/>
    <property type="molecule type" value="Genomic_DNA"/>
</dbReference>
<dbReference type="Proteomes" id="UP000249547">
    <property type="component" value="Unassembled WGS sequence"/>
</dbReference>
<dbReference type="Pfam" id="PF13505">
    <property type="entry name" value="OMP_b-brl"/>
    <property type="match status" value="1"/>
</dbReference>